<feature type="region of interest" description="Disordered" evidence="1">
    <location>
        <begin position="260"/>
        <end position="291"/>
    </location>
</feature>
<dbReference type="InterPro" id="IPR006734">
    <property type="entry name" value="PLATZ"/>
</dbReference>
<protein>
    <recommendedName>
        <fullName evidence="4">PLATZ transcription factor family protein</fullName>
    </recommendedName>
</protein>
<evidence type="ECO:0008006" key="4">
    <source>
        <dbReference type="Google" id="ProtNLM"/>
    </source>
</evidence>
<name>A0A9D4ZE54_ADICA</name>
<evidence type="ECO:0000313" key="2">
    <source>
        <dbReference type="EMBL" id="KAI5072158.1"/>
    </source>
</evidence>
<dbReference type="PANTHER" id="PTHR31065">
    <property type="entry name" value="PLATZ TRANSCRIPTION FACTOR FAMILY PROTEIN"/>
    <property type="match status" value="1"/>
</dbReference>
<dbReference type="Proteomes" id="UP000886520">
    <property type="component" value="Chromosome 12"/>
</dbReference>
<proteinExistence type="predicted"/>
<dbReference type="EMBL" id="JABFUD020000012">
    <property type="protein sequence ID" value="KAI5072158.1"/>
    <property type="molecule type" value="Genomic_DNA"/>
</dbReference>
<reference evidence="2" key="1">
    <citation type="submission" date="2021-01" db="EMBL/GenBank/DDBJ databases">
        <title>Adiantum capillus-veneris genome.</title>
        <authorList>
            <person name="Fang Y."/>
            <person name="Liao Q."/>
        </authorList>
    </citation>
    <scope>NUCLEOTIDE SEQUENCE</scope>
    <source>
        <strain evidence="2">H3</strain>
        <tissue evidence="2">Leaf</tissue>
    </source>
</reference>
<sequence>MVGPISMCAKQEEQHMTNRPMRSNTVIGPPWLEPLLETSFFMPCSIHEDANKNECNHYCLDCRGLAFCLFCLHNHKDHRVIQIRRSSYHDVIRVSEIQKALDLTGIQTYIINSARVVFINGRPQLRQGKGVTNNCEICNRSLLDTFRFCSLGCKMAGIRMHRLEMTFLLQPKLQGTTVSYGNSSIEESISNNNNNHNSSRKPRSRKVPTTNFHTQGNPKTMPMMADFLDDGKWVTPITIDRDDMAMHFINDSINAMLLHEDMSPRTPPPSTLRKSPKRRKGVPQRAPMGVY</sequence>
<comment type="caution">
    <text evidence="2">The sequence shown here is derived from an EMBL/GenBank/DDBJ whole genome shotgun (WGS) entry which is preliminary data.</text>
</comment>
<organism evidence="2 3">
    <name type="scientific">Adiantum capillus-veneris</name>
    <name type="common">Maidenhair fern</name>
    <dbReference type="NCBI Taxonomy" id="13818"/>
    <lineage>
        <taxon>Eukaryota</taxon>
        <taxon>Viridiplantae</taxon>
        <taxon>Streptophyta</taxon>
        <taxon>Embryophyta</taxon>
        <taxon>Tracheophyta</taxon>
        <taxon>Polypodiopsida</taxon>
        <taxon>Polypodiidae</taxon>
        <taxon>Polypodiales</taxon>
        <taxon>Pteridineae</taxon>
        <taxon>Pteridaceae</taxon>
        <taxon>Vittarioideae</taxon>
        <taxon>Adiantum</taxon>
    </lineage>
</organism>
<keyword evidence="3" id="KW-1185">Reference proteome</keyword>
<feature type="region of interest" description="Disordered" evidence="1">
    <location>
        <begin position="184"/>
        <end position="221"/>
    </location>
</feature>
<accession>A0A9D4ZE54</accession>
<feature type="compositionally biased region" description="Polar residues" evidence="1">
    <location>
        <begin position="207"/>
        <end position="218"/>
    </location>
</feature>
<feature type="compositionally biased region" description="Low complexity" evidence="1">
    <location>
        <begin position="184"/>
        <end position="197"/>
    </location>
</feature>
<dbReference type="OrthoDB" id="1908108at2759"/>
<dbReference type="CDD" id="cd19756">
    <property type="entry name" value="Bbox2"/>
    <property type="match status" value="1"/>
</dbReference>
<dbReference type="PANTHER" id="PTHR31065:SF56">
    <property type="entry name" value="OS11G0428700 PROTEIN"/>
    <property type="match status" value="1"/>
</dbReference>
<evidence type="ECO:0000256" key="1">
    <source>
        <dbReference type="SAM" id="MobiDB-lite"/>
    </source>
</evidence>
<evidence type="ECO:0000313" key="3">
    <source>
        <dbReference type="Proteomes" id="UP000886520"/>
    </source>
</evidence>
<dbReference type="AlphaFoldDB" id="A0A9D4ZE54"/>
<dbReference type="Pfam" id="PF04640">
    <property type="entry name" value="PLATZ"/>
    <property type="match status" value="1"/>
</dbReference>
<gene>
    <name evidence="2" type="ORF">GOP47_0012264</name>
</gene>